<reference evidence="4 5" key="1">
    <citation type="journal article" date="2023" name="BMC Biol.">
        <title>The compact genome of the sponge Oopsacas minuta (Hexactinellida) is lacking key metazoan core genes.</title>
        <authorList>
            <person name="Santini S."/>
            <person name="Schenkelaars Q."/>
            <person name="Jourda C."/>
            <person name="Duchesne M."/>
            <person name="Belahbib H."/>
            <person name="Rocher C."/>
            <person name="Selva M."/>
            <person name="Riesgo A."/>
            <person name="Vervoort M."/>
            <person name="Leys S.P."/>
            <person name="Kodjabachian L."/>
            <person name="Le Bivic A."/>
            <person name="Borchiellini C."/>
            <person name="Claverie J.M."/>
            <person name="Renard E."/>
        </authorList>
    </citation>
    <scope>NUCLEOTIDE SEQUENCE [LARGE SCALE GENOMIC DNA]</scope>
    <source>
        <strain evidence="4">SPO-2</strain>
    </source>
</reference>
<evidence type="ECO:0000313" key="4">
    <source>
        <dbReference type="EMBL" id="KAI6658018.1"/>
    </source>
</evidence>
<gene>
    <name evidence="4" type="ORF">LOD99_15733</name>
</gene>
<dbReference type="SMART" id="SM00336">
    <property type="entry name" value="BBOX"/>
    <property type="match status" value="2"/>
</dbReference>
<comment type="caution">
    <text evidence="4">The sequence shown here is derived from an EMBL/GenBank/DDBJ whole genome shotgun (WGS) entry which is preliminary data.</text>
</comment>
<feature type="domain" description="B box-type" evidence="3">
    <location>
        <begin position="112"/>
        <end position="153"/>
    </location>
</feature>
<proteinExistence type="predicted"/>
<feature type="compositionally biased region" description="Polar residues" evidence="2">
    <location>
        <begin position="608"/>
        <end position="629"/>
    </location>
</feature>
<keyword evidence="1" id="KW-0863">Zinc-finger</keyword>
<feature type="compositionally biased region" description="Polar residues" evidence="2">
    <location>
        <begin position="501"/>
        <end position="511"/>
    </location>
</feature>
<dbReference type="PANTHER" id="PTHR25462">
    <property type="entry name" value="BONUS, ISOFORM C-RELATED"/>
    <property type="match status" value="1"/>
</dbReference>
<evidence type="ECO:0000256" key="1">
    <source>
        <dbReference type="PROSITE-ProRule" id="PRU00024"/>
    </source>
</evidence>
<sequence>MMRQNVIECYACHEETPLTFKVSELMTHYPLVDLIQLKKLRDELRSGPKEVACVNCSFGKDNTPAVFYCCDCKEIMCRHDSVAHDRFKPTHRSVTIDRLLNETHMEKLLSDLATVKCKTHPTHDIKYYCVECDDQICDDCGFGDHNTHKKTFLKAALNLFCESVDQKMDELGKPGIAMLQENDKYDNQVRQMMAKQQVTIERINKHFESLAEILEKRRETLIQHVNSLYISVRKQLYTACQKQSSLLKKISSLADFVANYREYPNNYKIELTSIITKRFNSLKSSMPKIPFQIKAIEYDKGNESEVDEQLNNIGWIKYLHKTSFESPIKHISRSELLPTNIPDKKETEASVIDLQGIAQADNDRLYMFSSQYTENEANNKYGKDTCQIFDSQFNSIDMITYPCVMQNTTQILIGIDNYIYILERGLKHIIIRDDTLKRTIRCISADDINSIQDPSSIALTSNSRLVVHNKSMNELVLLDKDFLVDKRFALKPLSLKRKESPQSVSSRTESGQKAGARAKKPNVAAEREPKTPEPFVLGSITIAINSRDNIFVVSEDRALITVYSLEGKEIGEINFQDRVRLVEDHSHEKKTIISEVEPGVKEKVLSRKPTTTTTIGASRQPTSTPQKRSLTPKASKISETIIPTTFHSPSKTLITIDVLDNIYVIQKNWILMFDPQHKFSGASKLGFEPMSLVVNKSGHVYIMSDKGEMNVYS</sequence>
<evidence type="ECO:0000259" key="3">
    <source>
        <dbReference type="PROSITE" id="PS50119"/>
    </source>
</evidence>
<organism evidence="4 5">
    <name type="scientific">Oopsacas minuta</name>
    <dbReference type="NCBI Taxonomy" id="111878"/>
    <lineage>
        <taxon>Eukaryota</taxon>
        <taxon>Metazoa</taxon>
        <taxon>Porifera</taxon>
        <taxon>Hexactinellida</taxon>
        <taxon>Hexasterophora</taxon>
        <taxon>Lyssacinosida</taxon>
        <taxon>Leucopsacidae</taxon>
        <taxon>Oopsacas</taxon>
    </lineage>
</organism>
<keyword evidence="1" id="KW-0862">Zinc</keyword>
<dbReference type="GO" id="GO:0008270">
    <property type="term" value="F:zinc ion binding"/>
    <property type="evidence" value="ECO:0007669"/>
    <property type="project" value="UniProtKB-KW"/>
</dbReference>
<name>A0AAV7KA64_9METZ</name>
<dbReference type="AlphaFoldDB" id="A0AAV7KA64"/>
<dbReference type="SUPFAM" id="SSF57845">
    <property type="entry name" value="B-box zinc-binding domain"/>
    <property type="match status" value="1"/>
</dbReference>
<keyword evidence="1" id="KW-0479">Metal-binding</keyword>
<dbReference type="Proteomes" id="UP001165289">
    <property type="component" value="Unassembled WGS sequence"/>
</dbReference>
<feature type="region of interest" description="Disordered" evidence="2">
    <location>
        <begin position="607"/>
        <end position="634"/>
    </location>
</feature>
<keyword evidence="5" id="KW-1185">Reference proteome</keyword>
<evidence type="ECO:0000313" key="5">
    <source>
        <dbReference type="Proteomes" id="UP001165289"/>
    </source>
</evidence>
<dbReference type="PANTHER" id="PTHR25462:SF296">
    <property type="entry name" value="MEIOTIC P26, ISOFORM F"/>
    <property type="match status" value="1"/>
</dbReference>
<evidence type="ECO:0000256" key="2">
    <source>
        <dbReference type="SAM" id="MobiDB-lite"/>
    </source>
</evidence>
<dbReference type="Gene3D" id="3.30.160.60">
    <property type="entry name" value="Classic Zinc Finger"/>
    <property type="match status" value="1"/>
</dbReference>
<dbReference type="InterPro" id="IPR000315">
    <property type="entry name" value="Znf_B-box"/>
</dbReference>
<dbReference type="PROSITE" id="PS50119">
    <property type="entry name" value="ZF_BBOX"/>
    <property type="match status" value="1"/>
</dbReference>
<dbReference type="EMBL" id="JAKMXF010000110">
    <property type="protein sequence ID" value="KAI6658018.1"/>
    <property type="molecule type" value="Genomic_DNA"/>
</dbReference>
<dbReference type="InterPro" id="IPR047153">
    <property type="entry name" value="TRIM45/56/19-like"/>
</dbReference>
<protein>
    <submittedName>
        <fullName evidence="4">E3 ubiquitin-protein ligase TRIM71</fullName>
    </submittedName>
</protein>
<feature type="region of interest" description="Disordered" evidence="2">
    <location>
        <begin position="499"/>
        <end position="530"/>
    </location>
</feature>
<dbReference type="Pfam" id="PF00643">
    <property type="entry name" value="zf-B_box"/>
    <property type="match status" value="1"/>
</dbReference>
<accession>A0AAV7KA64</accession>